<evidence type="ECO:0000313" key="5">
    <source>
        <dbReference type="EMBL" id="KAK7796512.1"/>
    </source>
</evidence>
<accession>A0AAW0H5Z5</accession>
<comment type="caution">
    <text evidence="5">The sequence shown here is derived from an EMBL/GenBank/DDBJ whole genome shotgun (WGS) entry which is preliminary data.</text>
</comment>
<dbReference type="GO" id="GO:0008270">
    <property type="term" value="F:zinc ion binding"/>
    <property type="evidence" value="ECO:0007669"/>
    <property type="project" value="InterPro"/>
</dbReference>
<sequence>MGRHKCKNSSSNLKGNMTLPESRDHETRRIEHPTPEETEEIDSKWIFMKIIEELKQEVKICRKEMEDKYNKKIEEMSKEMEENYNKKFEEMSKSINEILGNQEKTIKQVMETVQDLKIEMEAMKKTQTEGWLAMENLGKQTETSETSITNRIQEIEEGLSDSEDTIEKINALTKENSKSNKFSSQNIKEMWDTIKKPNLRIIGVEEGEELQIKGPENIFNKIIKENFPNLKNNIPMKVQEAYRTPNRLDQKKSPHHIIIKTQNIEIKERILRASKEKGQVIYKVLKISSASEKLKAFSTCTSHLTAVAIFQGTMLFMYFCPSSSYSLDQDKLSLAANPPPICPRSYPHLLREISIATRSSCSQASIITLRPYGSLMMRKQDICSQIPGGQLRDRRELHPLGGTSQAFPLCQGAGGQLQYWPFSASDLYNWKQHNLPFSKDPVVLTNLIESIRLTHQPTWDDCQQVLQAFLTSEEKQRVLLEARKNVPGEDGRPTQLSNEIDDAFPLTRPDWDFTTDAGRRHIRLYRQLLIVGLQGAGHHPTNLAQVKQVTQGSEESPAAFLERLKEAYRMYTPYDPDSPDQGVSISMSFIWQSVPDISNKLQRLENLQGYKLQELLREAECIFKKREILEEREDRIHRETEKREEKLRKEAEERENARGRKRNRDLSRLLATVVQANQNTRRTERLGNNRRPRVDHDQCAYCKEKGHWVKDCRKPEMGSALLALDED</sequence>
<evidence type="ECO:0000256" key="3">
    <source>
        <dbReference type="SAM" id="MobiDB-lite"/>
    </source>
</evidence>
<dbReference type="EMBL" id="JBBHLL010001157">
    <property type="protein sequence ID" value="KAK7796512.1"/>
    <property type="molecule type" value="Genomic_DNA"/>
</dbReference>
<keyword evidence="6" id="KW-1185">Reference proteome</keyword>
<dbReference type="InterPro" id="IPR003036">
    <property type="entry name" value="Gag_P30"/>
</dbReference>
<protein>
    <recommendedName>
        <fullName evidence="4">CCHC-type domain-containing protein</fullName>
    </recommendedName>
</protein>
<name>A0AAW0H5Z5_MYOGA</name>
<evidence type="ECO:0000313" key="6">
    <source>
        <dbReference type="Proteomes" id="UP001488838"/>
    </source>
</evidence>
<dbReference type="GO" id="GO:0019068">
    <property type="term" value="P:virion assembly"/>
    <property type="evidence" value="ECO:0007669"/>
    <property type="project" value="InterPro"/>
</dbReference>
<comment type="similarity">
    <text evidence="1">Belongs to the transposase 22 family.</text>
</comment>
<dbReference type="Gene3D" id="1.10.375.10">
    <property type="entry name" value="Human Immunodeficiency Virus Type 1 Capsid Protein"/>
    <property type="match status" value="1"/>
</dbReference>
<dbReference type="SUPFAM" id="SSF57756">
    <property type="entry name" value="Retrovirus zinc finger-like domains"/>
    <property type="match status" value="1"/>
</dbReference>
<feature type="region of interest" description="Disordered" evidence="3">
    <location>
        <begin position="1"/>
        <end position="38"/>
    </location>
</feature>
<dbReference type="Proteomes" id="UP001488838">
    <property type="component" value="Unassembled WGS sequence"/>
</dbReference>
<dbReference type="Gene3D" id="1.20.5.390">
    <property type="entry name" value="L1 transposable element, trimerization domain"/>
    <property type="match status" value="1"/>
</dbReference>
<evidence type="ECO:0000256" key="2">
    <source>
        <dbReference type="SAM" id="Coils"/>
    </source>
</evidence>
<feature type="coiled-coil region" evidence="2">
    <location>
        <begin position="51"/>
        <end position="126"/>
    </location>
</feature>
<feature type="compositionally biased region" description="Basic and acidic residues" evidence="3">
    <location>
        <begin position="21"/>
        <end position="35"/>
    </location>
</feature>
<dbReference type="InterPro" id="IPR008919">
    <property type="entry name" value="Retrov_capsid_N"/>
</dbReference>
<reference evidence="5 6" key="1">
    <citation type="journal article" date="2023" name="bioRxiv">
        <title>Conserved and derived expression patterns and positive selection on dental genes reveal complex evolutionary context of ever-growing rodent molars.</title>
        <authorList>
            <person name="Calamari Z.T."/>
            <person name="Song A."/>
            <person name="Cohen E."/>
            <person name="Akter M."/>
            <person name="Roy R.D."/>
            <person name="Hallikas O."/>
            <person name="Christensen M.M."/>
            <person name="Li P."/>
            <person name="Marangoni P."/>
            <person name="Jernvall J."/>
            <person name="Klein O.D."/>
        </authorList>
    </citation>
    <scope>NUCLEOTIDE SEQUENCE [LARGE SCALE GENOMIC DNA]</scope>
    <source>
        <strain evidence="5">V071</strain>
    </source>
</reference>
<dbReference type="AlphaFoldDB" id="A0AAW0H5Z5"/>
<feature type="compositionally biased region" description="Basic and acidic residues" evidence="3">
    <location>
        <begin position="639"/>
        <end position="658"/>
    </location>
</feature>
<dbReference type="Pfam" id="PF02994">
    <property type="entry name" value="Transposase_22"/>
    <property type="match status" value="1"/>
</dbReference>
<dbReference type="SUPFAM" id="SSF47943">
    <property type="entry name" value="Retrovirus capsid protein, N-terminal core domain"/>
    <property type="match status" value="1"/>
</dbReference>
<proteinExistence type="inferred from homology"/>
<dbReference type="SMART" id="SM00343">
    <property type="entry name" value="ZnF_C2HC"/>
    <property type="match status" value="1"/>
</dbReference>
<gene>
    <name evidence="5" type="ORF">U0070_003078</name>
</gene>
<dbReference type="InterPro" id="IPR036875">
    <property type="entry name" value="Znf_CCHC_sf"/>
</dbReference>
<dbReference type="Pfam" id="PF02093">
    <property type="entry name" value="Gag_p30"/>
    <property type="match status" value="1"/>
</dbReference>
<feature type="domain" description="CCHC-type" evidence="4">
    <location>
        <begin position="698"/>
        <end position="714"/>
    </location>
</feature>
<keyword evidence="2" id="KW-0175">Coiled coil</keyword>
<dbReference type="SUPFAM" id="SSF81321">
    <property type="entry name" value="Family A G protein-coupled receptor-like"/>
    <property type="match status" value="1"/>
</dbReference>
<dbReference type="InterPro" id="IPR050462">
    <property type="entry name" value="Retroviral_Gag-Pol_poly"/>
</dbReference>
<dbReference type="Gene3D" id="3.30.70.1820">
    <property type="entry name" value="L1 transposable element, RRM domain"/>
    <property type="match status" value="1"/>
</dbReference>
<dbReference type="GO" id="GO:0003676">
    <property type="term" value="F:nucleic acid binding"/>
    <property type="evidence" value="ECO:0007669"/>
    <property type="project" value="InterPro"/>
</dbReference>
<dbReference type="PANTHER" id="PTHR33166">
    <property type="entry name" value="GAG_P30 DOMAIN-CONTAINING PROTEIN"/>
    <property type="match status" value="1"/>
</dbReference>
<feature type="region of interest" description="Disordered" evidence="3">
    <location>
        <begin position="639"/>
        <end position="662"/>
    </location>
</feature>
<dbReference type="FunFam" id="3.30.70.1820:FF:000002">
    <property type="entry name" value="LINE-1 retrotransposable element ORF1 protein"/>
    <property type="match status" value="1"/>
</dbReference>
<dbReference type="Gene3D" id="4.10.60.10">
    <property type="entry name" value="Zinc finger, CCHC-type"/>
    <property type="match status" value="1"/>
</dbReference>
<dbReference type="InterPro" id="IPR001878">
    <property type="entry name" value="Znf_CCHC"/>
</dbReference>
<dbReference type="InterPro" id="IPR043636">
    <property type="entry name" value="L1_RRM_dom"/>
</dbReference>
<evidence type="ECO:0000256" key="1">
    <source>
        <dbReference type="ARBA" id="ARBA00061640"/>
    </source>
</evidence>
<evidence type="ECO:0000259" key="4">
    <source>
        <dbReference type="SMART" id="SM00343"/>
    </source>
</evidence>
<organism evidence="5 6">
    <name type="scientific">Myodes glareolus</name>
    <name type="common">Bank vole</name>
    <name type="synonym">Clethrionomys glareolus</name>
    <dbReference type="NCBI Taxonomy" id="447135"/>
    <lineage>
        <taxon>Eukaryota</taxon>
        <taxon>Metazoa</taxon>
        <taxon>Chordata</taxon>
        <taxon>Craniata</taxon>
        <taxon>Vertebrata</taxon>
        <taxon>Euteleostomi</taxon>
        <taxon>Mammalia</taxon>
        <taxon>Eutheria</taxon>
        <taxon>Euarchontoglires</taxon>
        <taxon>Glires</taxon>
        <taxon>Rodentia</taxon>
        <taxon>Myomorpha</taxon>
        <taxon>Muroidea</taxon>
        <taxon>Cricetidae</taxon>
        <taxon>Arvicolinae</taxon>
        <taxon>Myodes</taxon>
    </lineage>
</organism>